<dbReference type="EMBL" id="JAUIYO010000003">
    <property type="protein sequence ID" value="MFK2825378.1"/>
    <property type="molecule type" value="Genomic_DNA"/>
</dbReference>
<feature type="transmembrane region" description="Helical" evidence="7">
    <location>
        <begin position="49"/>
        <end position="68"/>
    </location>
</feature>
<evidence type="ECO:0000313" key="8">
    <source>
        <dbReference type="EMBL" id="MFK2825378.1"/>
    </source>
</evidence>
<protein>
    <submittedName>
        <fullName evidence="8">Urea transporter</fullName>
    </submittedName>
</protein>
<name>A0ABW8I7A5_9BACI</name>
<organism evidence="8 9">
    <name type="scientific">Bacillus lumedeiriae</name>
    <dbReference type="NCBI Taxonomy" id="3058829"/>
    <lineage>
        <taxon>Bacteria</taxon>
        <taxon>Bacillati</taxon>
        <taxon>Bacillota</taxon>
        <taxon>Bacilli</taxon>
        <taxon>Bacillales</taxon>
        <taxon>Bacillaceae</taxon>
        <taxon>Bacillus</taxon>
    </lineage>
</organism>
<keyword evidence="5 7" id="KW-1133">Transmembrane helix</keyword>
<keyword evidence="9" id="KW-1185">Reference proteome</keyword>
<keyword evidence="3" id="KW-1003">Cell membrane</keyword>
<feature type="transmembrane region" description="Helical" evidence="7">
    <location>
        <begin position="184"/>
        <end position="205"/>
    </location>
</feature>
<dbReference type="Pfam" id="PF03253">
    <property type="entry name" value="UT"/>
    <property type="match status" value="1"/>
</dbReference>
<dbReference type="RefSeq" id="WP_404315896.1">
    <property type="nucleotide sequence ID" value="NZ_JAUIYO010000003.1"/>
</dbReference>
<evidence type="ECO:0000256" key="1">
    <source>
        <dbReference type="ARBA" id="ARBA00004651"/>
    </source>
</evidence>
<dbReference type="PANTHER" id="PTHR10464:SF4">
    <property type="entry name" value="UREA TRANSPORTER"/>
    <property type="match status" value="1"/>
</dbReference>
<keyword evidence="6 7" id="KW-0472">Membrane</keyword>
<dbReference type="Proteomes" id="UP001619911">
    <property type="component" value="Unassembled WGS sequence"/>
</dbReference>
<keyword evidence="4 7" id="KW-0812">Transmembrane</keyword>
<dbReference type="PANTHER" id="PTHR10464">
    <property type="entry name" value="UREA TRANSPORTER"/>
    <property type="match status" value="1"/>
</dbReference>
<proteinExistence type="inferred from homology"/>
<dbReference type="PIRSF" id="PIRSF016502">
    <property type="entry name" value="Urea_transporter"/>
    <property type="match status" value="1"/>
</dbReference>
<evidence type="ECO:0000256" key="7">
    <source>
        <dbReference type="SAM" id="Phobius"/>
    </source>
</evidence>
<evidence type="ECO:0000256" key="6">
    <source>
        <dbReference type="ARBA" id="ARBA00023136"/>
    </source>
</evidence>
<dbReference type="InterPro" id="IPR029020">
    <property type="entry name" value="Ammonium/urea_transptr"/>
</dbReference>
<evidence type="ECO:0000256" key="4">
    <source>
        <dbReference type="ARBA" id="ARBA00022692"/>
    </source>
</evidence>
<dbReference type="Gene3D" id="1.10.3430.10">
    <property type="entry name" value="Ammonium transporter AmtB like domains"/>
    <property type="match status" value="1"/>
</dbReference>
<comment type="similarity">
    <text evidence="2">Belongs to the urea transporter family.</text>
</comment>
<feature type="transmembrane region" description="Helical" evidence="7">
    <location>
        <begin position="130"/>
        <end position="149"/>
    </location>
</feature>
<gene>
    <name evidence="8" type="ORF">QYG89_06710</name>
</gene>
<sequence length="314" mass="33700">MMLNNHKLYNQGPLFSLLSASLKGISQVILIENAVTGFIILLAITTSSYALGIITLLSALIGTIIGKLGGADENSVNQGLFGYNSVLTGIALILFFTGPYQWIIALAGAAIAAVFTAAMMHLMGKTGIPVLTFPFIILTWFLLLVSYRLKTFQLTTGLVPQDLSHWELDITGKIDWMEGALNGIGQAFFLHSILSGILLFIAVFWAGWKLGLYAVAGNAAALLVSYALGGEHTLIYKGLYGYNAILAILAVSVVFNEDRHRLAPLSGVIAACLTVPLTASVATWLLPYGLPTLTMPFVLSTWLVLSARKVLPKL</sequence>
<feature type="transmembrane region" description="Helical" evidence="7">
    <location>
        <begin position="102"/>
        <end position="123"/>
    </location>
</feature>
<evidence type="ECO:0000313" key="9">
    <source>
        <dbReference type="Proteomes" id="UP001619911"/>
    </source>
</evidence>
<comment type="caution">
    <text evidence="8">The sequence shown here is derived from an EMBL/GenBank/DDBJ whole genome shotgun (WGS) entry which is preliminary data.</text>
</comment>
<comment type="subcellular location">
    <subcellularLocation>
        <location evidence="1">Cell membrane</location>
        <topology evidence="1">Multi-pass membrane protein</topology>
    </subcellularLocation>
</comment>
<evidence type="ECO:0000256" key="3">
    <source>
        <dbReference type="ARBA" id="ARBA00022475"/>
    </source>
</evidence>
<feature type="transmembrane region" description="Helical" evidence="7">
    <location>
        <begin position="21"/>
        <end position="43"/>
    </location>
</feature>
<feature type="transmembrane region" description="Helical" evidence="7">
    <location>
        <begin position="210"/>
        <end position="228"/>
    </location>
</feature>
<feature type="transmembrane region" description="Helical" evidence="7">
    <location>
        <begin position="234"/>
        <end position="255"/>
    </location>
</feature>
<evidence type="ECO:0000256" key="5">
    <source>
        <dbReference type="ARBA" id="ARBA00022989"/>
    </source>
</evidence>
<dbReference type="InterPro" id="IPR004937">
    <property type="entry name" value="Urea_transporter"/>
</dbReference>
<accession>A0ABW8I7A5</accession>
<evidence type="ECO:0000256" key="2">
    <source>
        <dbReference type="ARBA" id="ARBA00005914"/>
    </source>
</evidence>
<reference evidence="8 9" key="1">
    <citation type="submission" date="2023-07" db="EMBL/GenBank/DDBJ databases">
        <title>Bacillus lucianemedeirus sp. nov, a new species isolated from an immunobiological production facility.</title>
        <authorList>
            <person name="Costa L.V."/>
            <person name="Miranda R.V.S.L."/>
            <person name="Brandao M.L.L."/>
            <person name="Reis C.M.F."/>
            <person name="Frazao A.M."/>
            <person name="Cruz F.V."/>
            <person name="Baio P.V.P."/>
            <person name="Veras J.F.C."/>
            <person name="Ramos J.N."/>
            <person name="Vieira V."/>
        </authorList>
    </citation>
    <scope>NUCLEOTIDE SEQUENCE [LARGE SCALE GENOMIC DNA]</scope>
    <source>
        <strain evidence="8 9">B190/17</strain>
    </source>
</reference>
<feature type="transmembrane region" description="Helical" evidence="7">
    <location>
        <begin position="288"/>
        <end position="305"/>
    </location>
</feature>
<feature type="transmembrane region" description="Helical" evidence="7">
    <location>
        <begin position="262"/>
        <end position="282"/>
    </location>
</feature>